<dbReference type="PROSITE" id="PS51782">
    <property type="entry name" value="LYSM"/>
    <property type="match status" value="1"/>
</dbReference>
<dbReference type="InterPro" id="IPR057840">
    <property type="entry name" value="FimV_N"/>
</dbReference>
<feature type="region of interest" description="Disordered" evidence="1">
    <location>
        <begin position="538"/>
        <end position="603"/>
    </location>
</feature>
<feature type="compositionally biased region" description="Low complexity" evidence="1">
    <location>
        <begin position="419"/>
        <end position="432"/>
    </location>
</feature>
<keyword evidence="5" id="KW-1185">Reference proteome</keyword>
<sequence length="837" mass="91526">MLAFFVFLRTQKGTSVYKSFFRICLFVIISMLPWAGYAAGLGKLTLNSALGQPFRAEIDLVSIGNSEVSSLKANLASRDAFQKAGINYEPFFSTFAVSIESRSSGALYAKIVSPQSVNEPFLNMLVELSWSSGRLLREYTILLDPVETDIPEPVVPTVKLISAANESELDERTVLPGQQADDSNFSLRQPVVTSQVTDTYGPVARGDTLSRIAREVSPQGVNLNQMLVALYRANHDAFIKNNMNLLKVGAILRIPSSGEIAMIKETDANMEVKAQVTDWYGYRDKLATVSGGAQARDILKQTDTGQISTTVGNESVAMMESPKEILKLSSGTQSINASENTTDGTTLDRLRMMEEDSIARNLALKEANERVAMLEKSIENLQLLLELEDPVLAKAQLQAETTPEIKSLPASDLIEVVTPSSDSTSDLSPNSSDKQKSVVTSQSTADSLAQNHSPTTDGASLINQLNERIEYVGVILVLSLLGILIIVRRKRSESEASHKEIEDFDEESLARHNMVAAATTTDSLSSFDTDDPRIDKKYVVPPGFDDVSSSRVNEAERDLSDQDVDSFSSKNVHDAVNDSADSEKAISLQDQPGSWERSASESDVELNLDRATNGAEAVKDKETNQAKIDVAVDQFGSEIDSVKEMAEDAEMNLDLDGAGPSDRSGTEGLSTYEEDYDFSTDSMDTERLDDPFKRLESESELNNMEDSIVFELDTPTTEVSDTELLDEATSQNKNTEASEKAVPSPGESSIAADSMLPSSESDLSDLNMDDPSAPPISDDESIVEKTAQWHEVATKIDLAKAYQEMDDKEGAKEILEEVMHEGDAQQQEIARRILEDL</sequence>
<accession>A0A1N6IFG5</accession>
<feature type="region of interest" description="Disordered" evidence="1">
    <location>
        <begin position="419"/>
        <end position="457"/>
    </location>
</feature>
<organism evidence="4 5">
    <name type="scientific">Nitrosomonas cryotolerans ATCC 49181</name>
    <dbReference type="NCBI Taxonomy" id="1131553"/>
    <lineage>
        <taxon>Bacteria</taxon>
        <taxon>Pseudomonadati</taxon>
        <taxon>Pseudomonadota</taxon>
        <taxon>Betaproteobacteria</taxon>
        <taxon>Nitrosomonadales</taxon>
        <taxon>Nitrosomonadaceae</taxon>
        <taxon>Nitrosomonas</taxon>
    </lineage>
</organism>
<dbReference type="EMBL" id="FSRO01000001">
    <property type="protein sequence ID" value="SIO30774.1"/>
    <property type="molecule type" value="Genomic_DNA"/>
</dbReference>
<protein>
    <submittedName>
        <fullName evidence="4">Pilus assembly protein FimV</fullName>
    </submittedName>
</protein>
<dbReference type="Gene3D" id="1.20.58.2200">
    <property type="match status" value="1"/>
</dbReference>
<dbReference type="Pfam" id="PF25800">
    <property type="entry name" value="FimV_N"/>
    <property type="match status" value="1"/>
</dbReference>
<dbReference type="CDD" id="cd00118">
    <property type="entry name" value="LysM"/>
    <property type="match status" value="1"/>
</dbReference>
<dbReference type="AlphaFoldDB" id="A0A1N6IFG5"/>
<dbReference type="NCBIfam" id="TIGR03505">
    <property type="entry name" value="FimV_core"/>
    <property type="match status" value="1"/>
</dbReference>
<dbReference type="InterPro" id="IPR020011">
    <property type="entry name" value="FimV_C"/>
</dbReference>
<proteinExistence type="predicted"/>
<feature type="region of interest" description="Disordered" evidence="1">
    <location>
        <begin position="652"/>
        <end position="785"/>
    </location>
</feature>
<dbReference type="InterPro" id="IPR038440">
    <property type="entry name" value="FimV_C_sf"/>
</dbReference>
<dbReference type="Proteomes" id="UP000185062">
    <property type="component" value="Unassembled WGS sequence"/>
</dbReference>
<dbReference type="Gene3D" id="3.10.350.10">
    <property type="entry name" value="LysM domain"/>
    <property type="match status" value="1"/>
</dbReference>
<gene>
    <name evidence="4" type="ORF">SAMN02743940_1772</name>
</gene>
<evidence type="ECO:0000313" key="4">
    <source>
        <dbReference type="EMBL" id="SIO30774.1"/>
    </source>
</evidence>
<name>A0A1N6IFG5_9PROT</name>
<feature type="transmembrane region" description="Helical" evidence="2">
    <location>
        <begin position="20"/>
        <end position="40"/>
    </location>
</feature>
<dbReference type="STRING" id="44575.SAMN05216419_102116"/>
<dbReference type="InterPro" id="IPR036779">
    <property type="entry name" value="LysM_dom_sf"/>
</dbReference>
<dbReference type="eggNOG" id="COG3170">
    <property type="taxonomic scope" value="Bacteria"/>
</dbReference>
<dbReference type="InterPro" id="IPR018392">
    <property type="entry name" value="LysM"/>
</dbReference>
<evidence type="ECO:0000259" key="3">
    <source>
        <dbReference type="PROSITE" id="PS51782"/>
    </source>
</evidence>
<feature type="compositionally biased region" description="Basic and acidic residues" evidence="1">
    <location>
        <begin position="684"/>
        <end position="697"/>
    </location>
</feature>
<keyword evidence="2" id="KW-1133">Transmembrane helix</keyword>
<evidence type="ECO:0000256" key="2">
    <source>
        <dbReference type="SAM" id="Phobius"/>
    </source>
</evidence>
<reference evidence="4 5" key="1">
    <citation type="submission" date="2016-12" db="EMBL/GenBank/DDBJ databases">
        <authorList>
            <person name="Song W.-J."/>
            <person name="Kurnit D.M."/>
        </authorList>
    </citation>
    <scope>NUCLEOTIDE SEQUENCE [LARGE SCALE GENOMIC DNA]</scope>
    <source>
        <strain evidence="4 5">ATCC 49181</strain>
    </source>
</reference>
<keyword evidence="2" id="KW-0812">Transmembrane</keyword>
<dbReference type="InterPro" id="IPR020012">
    <property type="entry name" value="LysM_FimV"/>
</dbReference>
<feature type="compositionally biased region" description="Basic and acidic residues" evidence="1">
    <location>
        <begin position="571"/>
        <end position="584"/>
    </location>
</feature>
<keyword evidence="2" id="KW-0472">Membrane</keyword>
<feature type="domain" description="LysM" evidence="3">
    <location>
        <begin position="199"/>
        <end position="254"/>
    </location>
</feature>
<feature type="compositionally biased region" description="Polar residues" evidence="1">
    <location>
        <begin position="437"/>
        <end position="457"/>
    </location>
</feature>
<evidence type="ECO:0000313" key="5">
    <source>
        <dbReference type="Proteomes" id="UP000185062"/>
    </source>
</evidence>
<dbReference type="NCBIfam" id="TIGR03504">
    <property type="entry name" value="FimV_Cterm"/>
    <property type="match status" value="1"/>
</dbReference>
<evidence type="ECO:0000256" key="1">
    <source>
        <dbReference type="SAM" id="MobiDB-lite"/>
    </source>
</evidence>